<comment type="caution">
    <text evidence="1">The sequence shown here is derived from an EMBL/GenBank/DDBJ whole genome shotgun (WGS) entry which is preliminary data.</text>
</comment>
<dbReference type="Proteomes" id="UP001385951">
    <property type="component" value="Unassembled WGS sequence"/>
</dbReference>
<dbReference type="EMBL" id="JASBNA010000007">
    <property type="protein sequence ID" value="KAK7690235.1"/>
    <property type="molecule type" value="Genomic_DNA"/>
</dbReference>
<proteinExistence type="predicted"/>
<organism evidence="1 2">
    <name type="scientific">Cerrena zonata</name>
    <dbReference type="NCBI Taxonomy" id="2478898"/>
    <lineage>
        <taxon>Eukaryota</taxon>
        <taxon>Fungi</taxon>
        <taxon>Dikarya</taxon>
        <taxon>Basidiomycota</taxon>
        <taxon>Agaricomycotina</taxon>
        <taxon>Agaricomycetes</taxon>
        <taxon>Polyporales</taxon>
        <taxon>Cerrenaceae</taxon>
        <taxon>Cerrena</taxon>
    </lineage>
</organism>
<sequence>MISALPVNTIDKYTQSFVQAWHVIEQHAIICDQPSDSRWYILTQLEAFWEEILRSKLSPVVDMIVKLAIQVRPEYGFLHPPPKKDYLHEAFRRILPEQILAMEDDPIPLTPNMSRKPKTTMHID</sequence>
<accession>A0AAW0GMA5</accession>
<dbReference type="AlphaFoldDB" id="A0AAW0GMA5"/>
<evidence type="ECO:0000313" key="2">
    <source>
        <dbReference type="Proteomes" id="UP001385951"/>
    </source>
</evidence>
<name>A0AAW0GMA5_9APHY</name>
<evidence type="ECO:0000313" key="1">
    <source>
        <dbReference type="EMBL" id="KAK7690235.1"/>
    </source>
</evidence>
<protein>
    <submittedName>
        <fullName evidence="1">Uncharacterized protein</fullName>
    </submittedName>
</protein>
<keyword evidence="2" id="KW-1185">Reference proteome</keyword>
<reference evidence="1 2" key="1">
    <citation type="submission" date="2022-09" db="EMBL/GenBank/DDBJ databases">
        <authorList>
            <person name="Palmer J.M."/>
        </authorList>
    </citation>
    <scope>NUCLEOTIDE SEQUENCE [LARGE SCALE GENOMIC DNA]</scope>
    <source>
        <strain evidence="1 2">DSM 7382</strain>
    </source>
</reference>
<gene>
    <name evidence="1" type="ORF">QCA50_006889</name>
</gene>